<evidence type="ECO:0000259" key="8">
    <source>
        <dbReference type="PROSITE" id="PS51387"/>
    </source>
</evidence>
<dbReference type="SUPFAM" id="SSF56176">
    <property type="entry name" value="FAD-binding/transporter-associated domain-like"/>
    <property type="match status" value="1"/>
</dbReference>
<keyword evidence="3" id="KW-0285">Flavoprotein</keyword>
<evidence type="ECO:0000256" key="7">
    <source>
        <dbReference type="ARBA" id="ARBA00038897"/>
    </source>
</evidence>
<dbReference type="Gene3D" id="1.10.45.10">
    <property type="entry name" value="Vanillyl-alcohol Oxidase, Chain A, domain 4"/>
    <property type="match status" value="1"/>
</dbReference>
<dbReference type="FunFam" id="3.30.70.2740:FF:000001">
    <property type="entry name" value="D-lactate dehydrogenase mitochondrial"/>
    <property type="match status" value="1"/>
</dbReference>
<evidence type="ECO:0000256" key="3">
    <source>
        <dbReference type="ARBA" id="ARBA00022630"/>
    </source>
</evidence>
<dbReference type="AlphaFoldDB" id="A0A6G8Q6E3"/>
<dbReference type="GO" id="GO:0008720">
    <property type="term" value="F:D-lactate dehydrogenase (NAD+) activity"/>
    <property type="evidence" value="ECO:0007669"/>
    <property type="project" value="TreeGrafter"/>
</dbReference>
<dbReference type="InterPro" id="IPR004113">
    <property type="entry name" value="FAD-bd_oxidored_4_C"/>
</dbReference>
<dbReference type="PANTHER" id="PTHR11748">
    <property type="entry name" value="D-LACTATE DEHYDROGENASE"/>
    <property type="match status" value="1"/>
</dbReference>
<dbReference type="Pfam" id="PF02913">
    <property type="entry name" value="FAD-oxidase_C"/>
    <property type="match status" value="1"/>
</dbReference>
<keyword evidence="5" id="KW-0809">Transit peptide</keyword>
<dbReference type="Gene3D" id="3.30.70.2740">
    <property type="match status" value="1"/>
</dbReference>
<accession>A0A6G8Q6E3</accession>
<dbReference type="PROSITE" id="PS51387">
    <property type="entry name" value="FAD_PCMH"/>
    <property type="match status" value="1"/>
</dbReference>
<dbReference type="Gene3D" id="3.30.465.10">
    <property type="match status" value="1"/>
</dbReference>
<dbReference type="Proteomes" id="UP000501452">
    <property type="component" value="Chromosome"/>
</dbReference>
<evidence type="ECO:0000256" key="6">
    <source>
        <dbReference type="ARBA" id="ARBA00023002"/>
    </source>
</evidence>
<dbReference type="PANTHER" id="PTHR11748:SF111">
    <property type="entry name" value="D-LACTATE DEHYDROGENASE, MITOCHONDRIAL-RELATED"/>
    <property type="match status" value="1"/>
</dbReference>
<keyword evidence="10" id="KW-1185">Reference proteome</keyword>
<dbReference type="RefSeq" id="WP_166173943.1">
    <property type="nucleotide sequence ID" value="NZ_CP045119.1"/>
</dbReference>
<sequence length="462" mass="49443">MDLLSELRDVVPGDRIVADPEELERHGGGIFTYHAPRQPDAVVCPENRDEVAEVLRFANENGVPIVPFGEGSSLEAHTIPVHGGISLDLGRMDAIVEVRPDDFVVRVQPGVTHERLNAKIKEHGLFFPVDPGWDASLGGMAGTNASGTNAVRYGAMRDQVLDLEVVLADGTVMRTGGMSMKSSAGYHLTGLFVGSEGTLGVFTELTLRLYPVPEKVLAARAVFPGIEEAGRAAVAMIRSGMQIGRVELVDARTVEAVNAYKGTDYAVAPTLFLEFSGSEAGVESDVDQARAISSAEGCKGFEFEADEAARERLWEARHEAGLAITRLNPDKKPMTTDVCVPISYLPDALARARETIAGHGFDGAILGHVGDGNYHAVFPVDVGDPEEMGRAEEVMGRIVRYALERGGTCTGEHGIGSGKTGHLREEHGDSLPFMRGIKRLADPNGVMNPGKVFAEEPWPAPG</sequence>
<proteinExistence type="inferred from homology"/>
<dbReference type="InterPro" id="IPR016164">
    <property type="entry name" value="FAD-linked_Oxase-like_C"/>
</dbReference>
<dbReference type="InterPro" id="IPR016169">
    <property type="entry name" value="FAD-bd_PCMH_sub2"/>
</dbReference>
<dbReference type="InterPro" id="IPR016171">
    <property type="entry name" value="Vanillyl_alc_oxidase_C-sub2"/>
</dbReference>
<reference evidence="9 10" key="1">
    <citation type="submission" date="2019-10" db="EMBL/GenBank/DDBJ databases">
        <title>Rubrobacter sp nov SCSIO 52090 isolated from a deep-sea sediment in the South China Sea.</title>
        <authorList>
            <person name="Chen R.W."/>
        </authorList>
    </citation>
    <scope>NUCLEOTIDE SEQUENCE [LARGE SCALE GENOMIC DNA]</scope>
    <source>
        <strain evidence="9 10">SCSIO 52909</strain>
    </source>
</reference>
<dbReference type="InterPro" id="IPR036318">
    <property type="entry name" value="FAD-bd_PCMH-like_sf"/>
</dbReference>
<evidence type="ECO:0000256" key="2">
    <source>
        <dbReference type="ARBA" id="ARBA00008000"/>
    </source>
</evidence>
<dbReference type="EC" id="1.1.2.4" evidence="7"/>
<evidence type="ECO:0000256" key="5">
    <source>
        <dbReference type="ARBA" id="ARBA00022946"/>
    </source>
</evidence>
<dbReference type="GO" id="GO:1903457">
    <property type="term" value="P:lactate catabolic process"/>
    <property type="evidence" value="ECO:0007669"/>
    <property type="project" value="TreeGrafter"/>
</dbReference>
<dbReference type="GO" id="GO:0071949">
    <property type="term" value="F:FAD binding"/>
    <property type="evidence" value="ECO:0007669"/>
    <property type="project" value="InterPro"/>
</dbReference>
<evidence type="ECO:0000256" key="1">
    <source>
        <dbReference type="ARBA" id="ARBA00001974"/>
    </source>
</evidence>
<dbReference type="SUPFAM" id="SSF55103">
    <property type="entry name" value="FAD-linked oxidases, C-terminal domain"/>
    <property type="match status" value="1"/>
</dbReference>
<dbReference type="Pfam" id="PF01565">
    <property type="entry name" value="FAD_binding_4"/>
    <property type="match status" value="1"/>
</dbReference>
<comment type="cofactor">
    <cofactor evidence="1">
        <name>FAD</name>
        <dbReference type="ChEBI" id="CHEBI:57692"/>
    </cofactor>
</comment>
<keyword evidence="6" id="KW-0560">Oxidoreductase</keyword>
<keyword evidence="4" id="KW-0274">FAD</keyword>
<dbReference type="KEGG" id="rub:GBA63_04735"/>
<dbReference type="EMBL" id="CP045119">
    <property type="protein sequence ID" value="QIN82023.1"/>
    <property type="molecule type" value="Genomic_DNA"/>
</dbReference>
<evidence type="ECO:0000313" key="9">
    <source>
        <dbReference type="EMBL" id="QIN82023.1"/>
    </source>
</evidence>
<gene>
    <name evidence="9" type="ORF">GBA63_04735</name>
</gene>
<dbReference type="InterPro" id="IPR006094">
    <property type="entry name" value="Oxid_FAD_bind_N"/>
</dbReference>
<dbReference type="GO" id="GO:0004458">
    <property type="term" value="F:D-lactate dehydrogenase (cytochrome) activity"/>
    <property type="evidence" value="ECO:0007669"/>
    <property type="project" value="UniProtKB-EC"/>
</dbReference>
<dbReference type="InterPro" id="IPR016166">
    <property type="entry name" value="FAD-bd_PCMH"/>
</dbReference>
<evidence type="ECO:0000313" key="10">
    <source>
        <dbReference type="Proteomes" id="UP000501452"/>
    </source>
</evidence>
<name>A0A6G8Q6E3_9ACTN</name>
<protein>
    <recommendedName>
        <fullName evidence="7">D-lactate dehydrogenase (cytochrome)</fullName>
        <ecNumber evidence="7">1.1.2.4</ecNumber>
    </recommendedName>
</protein>
<evidence type="ECO:0000256" key="4">
    <source>
        <dbReference type="ARBA" id="ARBA00022827"/>
    </source>
</evidence>
<comment type="similarity">
    <text evidence="2">Belongs to the FAD-binding oxidoreductase/transferase type 4 family.</text>
</comment>
<organism evidence="9 10">
    <name type="scientific">Rubrobacter tropicus</name>
    <dbReference type="NCBI Taxonomy" id="2653851"/>
    <lineage>
        <taxon>Bacteria</taxon>
        <taxon>Bacillati</taxon>
        <taxon>Actinomycetota</taxon>
        <taxon>Rubrobacteria</taxon>
        <taxon>Rubrobacterales</taxon>
        <taxon>Rubrobacteraceae</taxon>
        <taxon>Rubrobacter</taxon>
    </lineage>
</organism>
<feature type="domain" description="FAD-binding PCMH-type" evidence="8">
    <location>
        <begin position="35"/>
        <end position="212"/>
    </location>
</feature>
<dbReference type="FunFam" id="3.30.465.10:FF:000016">
    <property type="entry name" value="probable D-lactate dehydrogenase, mitochondrial"/>
    <property type="match status" value="1"/>
</dbReference>